<comment type="caution">
    <text evidence="1">The sequence shown here is derived from an EMBL/GenBank/DDBJ whole genome shotgun (WGS) entry which is preliminary data.</text>
</comment>
<dbReference type="Gene3D" id="2.40.70.10">
    <property type="entry name" value="Acid Proteases"/>
    <property type="match status" value="1"/>
</dbReference>
<dbReference type="AlphaFoldDB" id="A0A4Y2QQ60"/>
<gene>
    <name evidence="1" type="ORF">AVEN_100051_1</name>
</gene>
<evidence type="ECO:0000313" key="1">
    <source>
        <dbReference type="EMBL" id="GBN65335.1"/>
    </source>
</evidence>
<evidence type="ECO:0000313" key="2">
    <source>
        <dbReference type="Proteomes" id="UP000499080"/>
    </source>
</evidence>
<dbReference type="EMBL" id="BGPR01014468">
    <property type="protein sequence ID" value="GBN65335.1"/>
    <property type="molecule type" value="Genomic_DNA"/>
</dbReference>
<reference evidence="1 2" key="1">
    <citation type="journal article" date="2019" name="Sci. Rep.">
        <title>Orb-weaving spider Araneus ventricosus genome elucidates the spidroin gene catalogue.</title>
        <authorList>
            <person name="Kono N."/>
            <person name="Nakamura H."/>
            <person name="Ohtoshi R."/>
            <person name="Moran D.A.P."/>
            <person name="Shinohara A."/>
            <person name="Yoshida Y."/>
            <person name="Fujiwara M."/>
            <person name="Mori M."/>
            <person name="Tomita M."/>
            <person name="Arakawa K."/>
        </authorList>
    </citation>
    <scope>NUCLEOTIDE SEQUENCE [LARGE SCALE GENOMIC DNA]</scope>
</reference>
<keyword evidence="2" id="KW-1185">Reference proteome</keyword>
<protein>
    <submittedName>
        <fullName evidence="1">Uncharacterized protein</fullName>
    </submittedName>
</protein>
<accession>A0A4Y2QQ60</accession>
<dbReference type="OrthoDB" id="10056424at2759"/>
<organism evidence="1 2">
    <name type="scientific">Araneus ventricosus</name>
    <name type="common">Orbweaver spider</name>
    <name type="synonym">Epeira ventricosa</name>
    <dbReference type="NCBI Taxonomy" id="182803"/>
    <lineage>
        <taxon>Eukaryota</taxon>
        <taxon>Metazoa</taxon>
        <taxon>Ecdysozoa</taxon>
        <taxon>Arthropoda</taxon>
        <taxon>Chelicerata</taxon>
        <taxon>Arachnida</taxon>
        <taxon>Araneae</taxon>
        <taxon>Araneomorphae</taxon>
        <taxon>Entelegynae</taxon>
        <taxon>Araneoidea</taxon>
        <taxon>Araneidae</taxon>
        <taxon>Araneus</taxon>
    </lineage>
</organism>
<dbReference type="Proteomes" id="UP000499080">
    <property type="component" value="Unassembled WGS sequence"/>
</dbReference>
<sequence length="130" mass="14744">MTPAPPRRPDDKPPDPHCRIQIEDIRLQAVIHPCRHTVEAVNHQNLTFRVADGSHVKPLGSCILRVTMQNQTQPFEFTVMPKCSHGVILGLVFLKASQAVLDCGRKKLTFDEMTFEPQHPNRSDVFTVEH</sequence>
<dbReference type="InterPro" id="IPR021109">
    <property type="entry name" value="Peptidase_aspartic_dom_sf"/>
</dbReference>
<proteinExistence type="predicted"/>
<name>A0A4Y2QQ60_ARAVE</name>